<dbReference type="Gene3D" id="3.40.630.30">
    <property type="match status" value="1"/>
</dbReference>
<dbReference type="InterPro" id="IPR000182">
    <property type="entry name" value="GNAT_dom"/>
</dbReference>
<organism evidence="2 3">
    <name type="scientific">Arcobacter cloacae</name>
    <dbReference type="NCBI Taxonomy" id="1054034"/>
    <lineage>
        <taxon>Bacteria</taxon>
        <taxon>Pseudomonadati</taxon>
        <taxon>Campylobacterota</taxon>
        <taxon>Epsilonproteobacteria</taxon>
        <taxon>Campylobacterales</taxon>
        <taxon>Arcobacteraceae</taxon>
        <taxon>Arcobacter</taxon>
    </lineage>
</organism>
<comment type="caution">
    <text evidence="2">The sequence shown here is derived from an EMBL/GenBank/DDBJ whole genome shotgun (WGS) entry which is preliminary data.</text>
</comment>
<dbReference type="EMBL" id="PDJZ01000005">
    <property type="protein sequence ID" value="RXJ84386.1"/>
    <property type="molecule type" value="Genomic_DNA"/>
</dbReference>
<evidence type="ECO:0000259" key="1">
    <source>
        <dbReference type="PROSITE" id="PS51186"/>
    </source>
</evidence>
<accession>A0A4Q0ZL84</accession>
<evidence type="ECO:0000313" key="2">
    <source>
        <dbReference type="EMBL" id="RXJ84386.1"/>
    </source>
</evidence>
<name>A0A4Q0ZL84_9BACT</name>
<sequence length="254" mass="30280">MINKQRAIEIYKNRPKYTNCFVDYNGFLKIIDNEKFFVIDKNIFILKYENGIFKFLYFTNNLEEIIKVDDYLKKIDKPISLEFVTKEKDQILSFKKFGFEFYKVFSRYSVSRENRIPPKLKNIKLQLASKEDSLEIYNIAKDTFDPLSDFIPNIIEIENFIDSEELFVIKNNYILGFVIYKKMPYGYDFRLSCVTPKYRSSLIGYNFVANLPLDGKKCTCWIDDSNYPAIRLNESIGFTRDGLKNYIFVRNFNR</sequence>
<dbReference type="OrthoDB" id="529907at2"/>
<proteinExistence type="predicted"/>
<gene>
    <name evidence="2" type="ORF">CRU90_05820</name>
</gene>
<feature type="domain" description="N-acetyltransferase" evidence="1">
    <location>
        <begin position="123"/>
        <end position="254"/>
    </location>
</feature>
<protein>
    <recommendedName>
        <fullName evidence="1">N-acetyltransferase domain-containing protein</fullName>
    </recommendedName>
</protein>
<dbReference type="GO" id="GO:0016747">
    <property type="term" value="F:acyltransferase activity, transferring groups other than amino-acyl groups"/>
    <property type="evidence" value="ECO:0007669"/>
    <property type="project" value="InterPro"/>
</dbReference>
<dbReference type="AlphaFoldDB" id="A0A4Q0ZL84"/>
<dbReference type="RefSeq" id="WP_128986342.1">
    <property type="nucleotide sequence ID" value="NZ_PDJZ01000005.1"/>
</dbReference>
<evidence type="ECO:0000313" key="3">
    <source>
        <dbReference type="Proteomes" id="UP000290870"/>
    </source>
</evidence>
<dbReference type="PROSITE" id="PS51186">
    <property type="entry name" value="GNAT"/>
    <property type="match status" value="1"/>
</dbReference>
<reference evidence="2 3" key="1">
    <citation type="submission" date="2017-10" db="EMBL/GenBank/DDBJ databases">
        <title>Genomics of the genus Arcobacter.</title>
        <authorList>
            <person name="Perez-Cataluna A."/>
            <person name="Figueras M.J."/>
        </authorList>
    </citation>
    <scope>NUCLEOTIDE SEQUENCE [LARGE SCALE GENOMIC DNA]</scope>
    <source>
        <strain evidence="2 3">F26</strain>
    </source>
</reference>
<dbReference type="InterPro" id="IPR016181">
    <property type="entry name" value="Acyl_CoA_acyltransferase"/>
</dbReference>
<dbReference type="Proteomes" id="UP000290870">
    <property type="component" value="Unassembled WGS sequence"/>
</dbReference>
<dbReference type="SUPFAM" id="SSF55729">
    <property type="entry name" value="Acyl-CoA N-acyltransferases (Nat)"/>
    <property type="match status" value="1"/>
</dbReference>